<dbReference type="Pfam" id="PF18480">
    <property type="entry name" value="DUF5615"/>
    <property type="match status" value="1"/>
</dbReference>
<name>A0A6V8PPY2_9ACTN</name>
<dbReference type="Proteomes" id="UP000568877">
    <property type="component" value="Unassembled WGS sequence"/>
</dbReference>
<accession>A0A6V8PPY2</accession>
<dbReference type="AlphaFoldDB" id="A0A6V8PPY2"/>
<dbReference type="InterPro" id="IPR041049">
    <property type="entry name" value="DUF5615"/>
</dbReference>
<protein>
    <recommendedName>
        <fullName evidence="1">DUF5615 domain-containing protein</fullName>
    </recommendedName>
</protein>
<feature type="domain" description="DUF5615" evidence="1">
    <location>
        <begin position="5"/>
        <end position="112"/>
    </location>
</feature>
<evidence type="ECO:0000259" key="1">
    <source>
        <dbReference type="Pfam" id="PF18480"/>
    </source>
</evidence>
<evidence type="ECO:0000313" key="3">
    <source>
        <dbReference type="Proteomes" id="UP000568877"/>
    </source>
</evidence>
<sequence>MTAVRLLANMNISPKTVESLGQQGWDTVRVSQLLPVNASDEEILGLARREDRAMVTQDLDFSTLLALGGYDRPSLITIRLSVSDPDTVARRLLEVLPRIEQVLGKGGAATVEDVAVRVRRLPIE</sequence>
<proteinExistence type="predicted"/>
<comment type="caution">
    <text evidence="2">The sequence shown here is derived from an EMBL/GenBank/DDBJ whole genome shotgun (WGS) entry which is preliminary data.</text>
</comment>
<gene>
    <name evidence="2" type="ORF">HKBW3S42_01208</name>
</gene>
<dbReference type="EMBL" id="BLSA01000190">
    <property type="protein sequence ID" value="GFP32901.1"/>
    <property type="molecule type" value="Genomic_DNA"/>
</dbReference>
<organism evidence="2 3">
    <name type="scientific">Candidatus Hakubella thermalkaliphila</name>
    <dbReference type="NCBI Taxonomy" id="2754717"/>
    <lineage>
        <taxon>Bacteria</taxon>
        <taxon>Bacillati</taxon>
        <taxon>Actinomycetota</taxon>
        <taxon>Actinomycetota incertae sedis</taxon>
        <taxon>Candidatus Hakubellales</taxon>
        <taxon>Candidatus Hakubellaceae</taxon>
        <taxon>Candidatus Hakubella</taxon>
    </lineage>
</organism>
<evidence type="ECO:0000313" key="2">
    <source>
        <dbReference type="EMBL" id="GFP32901.1"/>
    </source>
</evidence>
<reference evidence="2 3" key="1">
    <citation type="journal article" date="2020" name="Front. Microbiol.">
        <title>Single-cell genomics of novel Actinobacteria with the Wood-Ljungdahl pathway discovered in a serpentinizing system.</title>
        <authorList>
            <person name="Merino N."/>
            <person name="Kawai M."/>
            <person name="Boyd E.S."/>
            <person name="Colman D.R."/>
            <person name="McGlynn S.E."/>
            <person name="Nealson K.H."/>
            <person name="Kurokawa K."/>
            <person name="Hongoh Y."/>
        </authorList>
    </citation>
    <scope>NUCLEOTIDE SEQUENCE [LARGE SCALE GENOMIC DNA]</scope>
    <source>
        <strain evidence="2 3">S42</strain>
    </source>
</reference>